<dbReference type="SUPFAM" id="SSF49367">
    <property type="entry name" value="Superoxide reductase-like"/>
    <property type="match status" value="1"/>
</dbReference>
<evidence type="ECO:0000256" key="5">
    <source>
        <dbReference type="ARBA" id="ARBA00022723"/>
    </source>
</evidence>
<protein>
    <recommendedName>
        <fullName evidence="3">Desulfoferrodoxin</fullName>
        <ecNumber evidence="2">1.15.1.2</ecNumber>
    </recommendedName>
    <alternativeName>
        <fullName evidence="9">Superoxide reductase</fullName>
    </alternativeName>
</protein>
<dbReference type="PANTHER" id="PTHR36541:SF1">
    <property type="entry name" value="SUPEROXIDE REDUCTASE-RELATED"/>
    <property type="match status" value="1"/>
</dbReference>
<dbReference type="GO" id="GO:0050605">
    <property type="term" value="F:superoxide reductase activity"/>
    <property type="evidence" value="ECO:0007669"/>
    <property type="project" value="UniProtKB-EC"/>
</dbReference>
<comment type="catalytic activity">
    <reaction evidence="10">
        <text>reduced [rubredoxin] + superoxide + 2 H(+) = oxidized [rubredoxin] + H2O2</text>
        <dbReference type="Rhea" id="RHEA:21324"/>
        <dbReference type="Rhea" id="RHEA-COMP:10302"/>
        <dbReference type="Rhea" id="RHEA-COMP:10303"/>
        <dbReference type="ChEBI" id="CHEBI:15378"/>
        <dbReference type="ChEBI" id="CHEBI:16240"/>
        <dbReference type="ChEBI" id="CHEBI:18421"/>
        <dbReference type="ChEBI" id="CHEBI:29033"/>
        <dbReference type="ChEBI" id="CHEBI:29034"/>
        <dbReference type="EC" id="1.15.1.2"/>
    </reaction>
</comment>
<keyword evidence="5" id="KW-0479">Metal-binding</keyword>
<keyword evidence="13" id="KW-0560">Oxidoreductase</keyword>
<proteinExistence type="inferred from homology"/>
<dbReference type="PANTHER" id="PTHR36541">
    <property type="entry name" value="SUPEROXIDE REDUCTASE-RELATED"/>
    <property type="match status" value="1"/>
</dbReference>
<evidence type="ECO:0000256" key="6">
    <source>
        <dbReference type="ARBA" id="ARBA00022982"/>
    </source>
</evidence>
<evidence type="ECO:0000259" key="11">
    <source>
        <dbReference type="Pfam" id="PF01880"/>
    </source>
</evidence>
<evidence type="ECO:0000256" key="7">
    <source>
        <dbReference type="ARBA" id="ARBA00023004"/>
    </source>
</evidence>
<dbReference type="Gene3D" id="2.20.28.100">
    <property type="entry name" value="Desulphoferrodoxin, N-terminal domain"/>
    <property type="match status" value="1"/>
</dbReference>
<dbReference type="Proteomes" id="UP000485367">
    <property type="component" value="Unassembled WGS sequence"/>
</dbReference>
<dbReference type="AlphaFoldDB" id="A0A1V5SDY2"/>
<evidence type="ECO:0000256" key="2">
    <source>
        <dbReference type="ARBA" id="ARBA00012679"/>
    </source>
</evidence>
<keyword evidence="6" id="KW-0249">Electron transport</keyword>
<dbReference type="InterPro" id="IPR002742">
    <property type="entry name" value="Desulfoferrodoxin_Fe-bd_dom"/>
</dbReference>
<evidence type="ECO:0000313" key="13">
    <source>
        <dbReference type="EMBL" id="OQA52708.1"/>
    </source>
</evidence>
<dbReference type="InterPro" id="IPR004462">
    <property type="entry name" value="Desulfoferrodoxin_N"/>
</dbReference>
<evidence type="ECO:0000259" key="12">
    <source>
        <dbReference type="Pfam" id="PF06397"/>
    </source>
</evidence>
<dbReference type="Pfam" id="PF06397">
    <property type="entry name" value="Desulfoferrod_N"/>
    <property type="match status" value="1"/>
</dbReference>
<comment type="caution">
    <text evidence="13">The sequence shown here is derived from an EMBL/GenBank/DDBJ whole genome shotgun (WGS) entry which is preliminary data.</text>
</comment>
<sequence>MSNSGKIFKCDQCGLVVEVLGSSKGVPACCDQEMEVLEEQTLEMGNEKHRPVIDGSEVKVGEVPHPMEDSHYIQWIQVEDDQGVCRKYLKPGDSPEAKFCLKDISRARIYCNIHGLWKN</sequence>
<comment type="function">
    <text evidence="8">Catalyzes the one-electron reduction of superoxide anion radical to hydrogen peroxide at a nonheme ferrous iron center. Plays a fundamental role in case of oxidative stress via its superoxide detoxification activity.</text>
</comment>
<evidence type="ECO:0000256" key="1">
    <source>
        <dbReference type="ARBA" id="ARBA00005941"/>
    </source>
</evidence>
<organism evidence="13">
    <name type="scientific">candidate division WS2 bacterium ADurb.Bin280</name>
    <dbReference type="NCBI Taxonomy" id="1852829"/>
    <lineage>
        <taxon>Bacteria</taxon>
        <taxon>candidate division WS2</taxon>
    </lineage>
</organism>
<dbReference type="SUPFAM" id="SSF57802">
    <property type="entry name" value="Rubredoxin-like"/>
    <property type="match status" value="1"/>
</dbReference>
<dbReference type="InterPro" id="IPR051233">
    <property type="entry name" value="Desulfoferrodoxin_SOR"/>
</dbReference>
<dbReference type="InterPro" id="IPR036073">
    <property type="entry name" value="Desulfoferrodoxin_Fe-bd_dom_sf"/>
</dbReference>
<name>A0A1V5SDY2_9BACT</name>
<dbReference type="NCBIfam" id="TIGR00332">
    <property type="entry name" value="neela_ferrous"/>
    <property type="match status" value="1"/>
</dbReference>
<dbReference type="Pfam" id="PF01880">
    <property type="entry name" value="Desulfoferrodox"/>
    <property type="match status" value="1"/>
</dbReference>
<dbReference type="EC" id="1.15.1.2" evidence="2"/>
<dbReference type="GO" id="GO:0005506">
    <property type="term" value="F:iron ion binding"/>
    <property type="evidence" value="ECO:0007669"/>
    <property type="project" value="InterPro"/>
</dbReference>
<feature type="domain" description="Desulfoferrodoxin ferrous iron-binding" evidence="11">
    <location>
        <begin position="45"/>
        <end position="119"/>
    </location>
</feature>
<comment type="similarity">
    <text evidence="1">Belongs to the desulfoferrodoxin family.</text>
</comment>
<reference evidence="13" key="1">
    <citation type="submission" date="2017-02" db="EMBL/GenBank/DDBJ databases">
        <title>Delving into the versatile metabolic prowess of the omnipresent phylum Bacteroidetes.</title>
        <authorList>
            <person name="Nobu M.K."/>
            <person name="Mei R."/>
            <person name="Narihiro T."/>
            <person name="Kuroda K."/>
            <person name="Liu W.-T."/>
        </authorList>
    </citation>
    <scope>NUCLEOTIDE SEQUENCE</scope>
    <source>
        <strain evidence="13">ADurb.Bin280</strain>
    </source>
</reference>
<evidence type="ECO:0000256" key="4">
    <source>
        <dbReference type="ARBA" id="ARBA00022448"/>
    </source>
</evidence>
<evidence type="ECO:0000256" key="9">
    <source>
        <dbReference type="ARBA" id="ARBA00031398"/>
    </source>
</evidence>
<dbReference type="InterPro" id="IPR038094">
    <property type="entry name" value="Desulfoferrodoxin_N_sf"/>
</dbReference>
<keyword evidence="4" id="KW-0813">Transport</keyword>
<evidence type="ECO:0000256" key="10">
    <source>
        <dbReference type="ARBA" id="ARBA00047448"/>
    </source>
</evidence>
<evidence type="ECO:0000256" key="3">
    <source>
        <dbReference type="ARBA" id="ARBA00014839"/>
    </source>
</evidence>
<dbReference type="EMBL" id="MWBO01000023">
    <property type="protein sequence ID" value="OQA52708.1"/>
    <property type="molecule type" value="Genomic_DNA"/>
</dbReference>
<keyword evidence="7" id="KW-0408">Iron</keyword>
<gene>
    <name evidence="13" type="primary">dfx_1</name>
    <name evidence="13" type="ORF">BWY43_00376</name>
</gene>
<feature type="domain" description="Desulfoferrodoxin N-terminal" evidence="12">
    <location>
        <begin position="2"/>
        <end position="36"/>
    </location>
</feature>
<evidence type="ECO:0000256" key="8">
    <source>
        <dbReference type="ARBA" id="ARBA00024690"/>
    </source>
</evidence>
<dbReference type="Gene3D" id="2.60.40.730">
    <property type="entry name" value="SOR catalytic domain"/>
    <property type="match status" value="1"/>
</dbReference>
<accession>A0A1V5SDY2</accession>